<gene>
    <name evidence="1" type="ORF">SAMN05216576_107154</name>
</gene>
<evidence type="ECO:0000313" key="2">
    <source>
        <dbReference type="Proteomes" id="UP000199467"/>
    </source>
</evidence>
<organism evidence="1 2">
    <name type="scientific">Ectopseudomonas chengduensis</name>
    <dbReference type="NCBI Taxonomy" id="489632"/>
    <lineage>
        <taxon>Bacteria</taxon>
        <taxon>Pseudomonadati</taxon>
        <taxon>Pseudomonadota</taxon>
        <taxon>Gammaproteobacteria</taxon>
        <taxon>Pseudomonadales</taxon>
        <taxon>Pseudomonadaceae</taxon>
        <taxon>Ectopseudomonas</taxon>
    </lineage>
</organism>
<evidence type="ECO:0000313" key="1">
    <source>
        <dbReference type="EMBL" id="SDC85044.1"/>
    </source>
</evidence>
<dbReference type="RefSeq" id="WP_017362320.1">
    <property type="nucleotide sequence ID" value="NZ_FMZQ01000007.1"/>
</dbReference>
<dbReference type="GeneID" id="57609050"/>
<dbReference type="EMBL" id="FMZQ01000007">
    <property type="protein sequence ID" value="SDC85044.1"/>
    <property type="molecule type" value="Genomic_DNA"/>
</dbReference>
<sequence>MSELLSQNQRGENLLVIQSLPAFSGKGKTPLADAQAEAEAMLAEYRQGMEDGLKAECDRYELVCMHWLLGQKYVGLAYSVELQRAYLLYAGAARPDPEDESIWLLDAAKELTMLMRTLVTPDQCSTAITYWGGINQQPVFAYRFKLADAPASIKF</sequence>
<dbReference type="AlphaFoldDB" id="A0A1G6PZF4"/>
<name>A0A1G6PZF4_9GAMM</name>
<dbReference type="Proteomes" id="UP000199467">
    <property type="component" value="Unassembled WGS sequence"/>
</dbReference>
<keyword evidence="2" id="KW-1185">Reference proteome</keyword>
<accession>A0A1G6PZF4</accession>
<reference evidence="2" key="1">
    <citation type="submission" date="2016-10" db="EMBL/GenBank/DDBJ databases">
        <authorList>
            <person name="Varghese N."/>
            <person name="Submissions S."/>
        </authorList>
    </citation>
    <scope>NUCLEOTIDE SEQUENCE [LARGE SCALE GENOMIC DNA]</scope>
    <source>
        <strain evidence="2">DSM 26382</strain>
    </source>
</reference>
<protein>
    <submittedName>
        <fullName evidence="1">Uncharacterized protein</fullName>
    </submittedName>
</protein>
<proteinExistence type="predicted"/>